<dbReference type="PaxDb" id="39947-A0A0P0WS65"/>
<sequence length="109" mass="11288">PLRSPPITSSTSSTSAPPPPPLSFGGGRDQERPTTGESRSDRQPLLPVAGRSGSGELGSGRRPLSLAVDERGSESGGELGGGQERERGRGGGSPAAAGLIRWSGWWRWI</sequence>
<protein>
    <submittedName>
        <fullName evidence="2">Os06g0117101 protein</fullName>
    </submittedName>
</protein>
<reference evidence="3" key="1">
    <citation type="journal article" date="2005" name="Nature">
        <title>The map-based sequence of the rice genome.</title>
        <authorList>
            <consortium name="International rice genome sequencing project (IRGSP)"/>
            <person name="Matsumoto T."/>
            <person name="Wu J."/>
            <person name="Kanamori H."/>
            <person name="Katayose Y."/>
            <person name="Fujisawa M."/>
            <person name="Namiki N."/>
            <person name="Mizuno H."/>
            <person name="Yamamoto K."/>
            <person name="Antonio B.A."/>
            <person name="Baba T."/>
            <person name="Sakata K."/>
            <person name="Nagamura Y."/>
            <person name="Aoki H."/>
            <person name="Arikawa K."/>
            <person name="Arita K."/>
            <person name="Bito T."/>
            <person name="Chiden Y."/>
            <person name="Fujitsuka N."/>
            <person name="Fukunaka R."/>
            <person name="Hamada M."/>
            <person name="Harada C."/>
            <person name="Hayashi A."/>
            <person name="Hijishita S."/>
            <person name="Honda M."/>
            <person name="Hosokawa S."/>
            <person name="Ichikawa Y."/>
            <person name="Idonuma A."/>
            <person name="Iijima M."/>
            <person name="Ikeda M."/>
            <person name="Ikeno M."/>
            <person name="Ito K."/>
            <person name="Ito S."/>
            <person name="Ito T."/>
            <person name="Ito Y."/>
            <person name="Ito Y."/>
            <person name="Iwabuchi A."/>
            <person name="Kamiya K."/>
            <person name="Karasawa W."/>
            <person name="Kurita K."/>
            <person name="Katagiri S."/>
            <person name="Kikuta A."/>
            <person name="Kobayashi H."/>
            <person name="Kobayashi N."/>
            <person name="Machita K."/>
            <person name="Maehara T."/>
            <person name="Masukawa M."/>
            <person name="Mizubayashi T."/>
            <person name="Mukai Y."/>
            <person name="Nagasaki H."/>
            <person name="Nagata Y."/>
            <person name="Naito S."/>
            <person name="Nakashima M."/>
            <person name="Nakama Y."/>
            <person name="Nakamichi Y."/>
            <person name="Nakamura M."/>
            <person name="Meguro A."/>
            <person name="Negishi M."/>
            <person name="Ohta I."/>
            <person name="Ohta T."/>
            <person name="Okamoto M."/>
            <person name="Ono N."/>
            <person name="Saji S."/>
            <person name="Sakaguchi M."/>
            <person name="Sakai K."/>
            <person name="Shibata M."/>
            <person name="Shimokawa T."/>
            <person name="Song J."/>
            <person name="Takazaki Y."/>
            <person name="Terasawa K."/>
            <person name="Tsugane M."/>
            <person name="Tsuji K."/>
            <person name="Ueda S."/>
            <person name="Waki K."/>
            <person name="Yamagata H."/>
            <person name="Yamamoto M."/>
            <person name="Yamamoto S."/>
            <person name="Yamane H."/>
            <person name="Yoshiki S."/>
            <person name="Yoshihara R."/>
            <person name="Yukawa K."/>
            <person name="Zhong H."/>
            <person name="Yano M."/>
            <person name="Yuan Q."/>
            <person name="Ouyang S."/>
            <person name="Liu J."/>
            <person name="Jones K.M."/>
            <person name="Gansberger K."/>
            <person name="Moffat K."/>
            <person name="Hill J."/>
            <person name="Bera J."/>
            <person name="Fadrosh D."/>
            <person name="Jin S."/>
            <person name="Johri S."/>
            <person name="Kim M."/>
            <person name="Overton L."/>
            <person name="Reardon M."/>
            <person name="Tsitrin T."/>
            <person name="Vuong H."/>
            <person name="Weaver B."/>
            <person name="Ciecko A."/>
            <person name="Tallon L."/>
            <person name="Jackson J."/>
            <person name="Pai G."/>
            <person name="Aken S.V."/>
            <person name="Utterback T."/>
            <person name="Reidmuller S."/>
            <person name="Feldblyum T."/>
            <person name="Hsiao J."/>
            <person name="Zismann V."/>
            <person name="Iobst S."/>
            <person name="de Vazeille A.R."/>
            <person name="Buell C.R."/>
            <person name="Ying K."/>
            <person name="Li Y."/>
            <person name="Lu T."/>
            <person name="Huang Y."/>
            <person name="Zhao Q."/>
            <person name="Feng Q."/>
            <person name="Zhang L."/>
            <person name="Zhu J."/>
            <person name="Weng Q."/>
            <person name="Mu J."/>
            <person name="Lu Y."/>
            <person name="Fan D."/>
            <person name="Liu Y."/>
            <person name="Guan J."/>
            <person name="Zhang Y."/>
            <person name="Yu S."/>
            <person name="Liu X."/>
            <person name="Zhang Y."/>
            <person name="Hong G."/>
            <person name="Han B."/>
            <person name="Choisne N."/>
            <person name="Demange N."/>
            <person name="Orjeda G."/>
            <person name="Samain S."/>
            <person name="Cattolico L."/>
            <person name="Pelletier E."/>
            <person name="Couloux A."/>
            <person name="Segurens B."/>
            <person name="Wincker P."/>
            <person name="D'Hont A."/>
            <person name="Scarpelli C."/>
            <person name="Weissenbach J."/>
            <person name="Salanoubat M."/>
            <person name="Quetier F."/>
            <person name="Yu Y."/>
            <person name="Kim H.R."/>
            <person name="Rambo T."/>
            <person name="Currie J."/>
            <person name="Collura K."/>
            <person name="Luo M."/>
            <person name="Yang T."/>
            <person name="Ammiraju J.S.S."/>
            <person name="Engler F."/>
            <person name="Soderlund C."/>
            <person name="Wing R.A."/>
            <person name="Palmer L.E."/>
            <person name="de la Bastide M."/>
            <person name="Spiegel L."/>
            <person name="Nascimento L."/>
            <person name="Zutavern T."/>
            <person name="O'Shaughnessy A."/>
            <person name="Dike S."/>
            <person name="Dedhia N."/>
            <person name="Preston R."/>
            <person name="Balija V."/>
            <person name="McCombie W.R."/>
            <person name="Chow T."/>
            <person name="Chen H."/>
            <person name="Chung M."/>
            <person name="Chen C."/>
            <person name="Shaw J."/>
            <person name="Wu H."/>
            <person name="Hsiao K."/>
            <person name="Chao Y."/>
            <person name="Chu M."/>
            <person name="Cheng C."/>
            <person name="Hour A."/>
            <person name="Lee P."/>
            <person name="Lin S."/>
            <person name="Lin Y."/>
            <person name="Liou J."/>
            <person name="Liu S."/>
            <person name="Hsing Y."/>
            <person name="Raghuvanshi S."/>
            <person name="Mohanty A."/>
            <person name="Bharti A.K."/>
            <person name="Gaur A."/>
            <person name="Gupta V."/>
            <person name="Kumar D."/>
            <person name="Ravi V."/>
            <person name="Vij S."/>
            <person name="Kapur A."/>
            <person name="Khurana P."/>
            <person name="Khurana P."/>
            <person name="Khurana J.P."/>
            <person name="Tyagi A.K."/>
            <person name="Gaikwad K."/>
            <person name="Singh A."/>
            <person name="Dalal V."/>
            <person name="Srivastava S."/>
            <person name="Dixit A."/>
            <person name="Pal A.K."/>
            <person name="Ghazi I.A."/>
            <person name="Yadav M."/>
            <person name="Pandit A."/>
            <person name="Bhargava A."/>
            <person name="Sureshbabu K."/>
            <person name="Batra K."/>
            <person name="Sharma T.R."/>
            <person name="Mohapatra T."/>
            <person name="Singh N.K."/>
            <person name="Messing J."/>
            <person name="Nelson A.B."/>
            <person name="Fuks G."/>
            <person name="Kavchok S."/>
            <person name="Keizer G."/>
            <person name="Linton E."/>
            <person name="Llaca V."/>
            <person name="Song R."/>
            <person name="Tanyolac B."/>
            <person name="Young S."/>
            <person name="Ho-Il K."/>
            <person name="Hahn J.H."/>
            <person name="Sangsakoo G."/>
            <person name="Vanavichit A."/>
            <person name="de Mattos Luiz.A.T."/>
            <person name="Zimmer P.D."/>
            <person name="Malone G."/>
            <person name="Dellagostin O."/>
            <person name="de Oliveira A.C."/>
            <person name="Bevan M."/>
            <person name="Bancroft I."/>
            <person name="Minx P."/>
            <person name="Cordum H."/>
            <person name="Wilson R."/>
            <person name="Cheng Z."/>
            <person name="Jin W."/>
            <person name="Jiang J."/>
            <person name="Leong S.A."/>
            <person name="Iwama H."/>
            <person name="Gojobori T."/>
            <person name="Itoh T."/>
            <person name="Niimura Y."/>
            <person name="Fujii Y."/>
            <person name="Habara T."/>
            <person name="Sakai H."/>
            <person name="Sato Y."/>
            <person name="Wilson G."/>
            <person name="Kumar K."/>
            <person name="McCouch S."/>
            <person name="Juretic N."/>
            <person name="Hoen D."/>
            <person name="Wright S."/>
            <person name="Bruskiewich R."/>
            <person name="Bureau T."/>
            <person name="Miyao A."/>
            <person name="Hirochika H."/>
            <person name="Nishikawa T."/>
            <person name="Kadowaki K."/>
            <person name="Sugiura M."/>
            <person name="Burr B."/>
            <person name="Sasaki T."/>
        </authorList>
    </citation>
    <scope>NUCLEOTIDE SEQUENCE [LARGE SCALE GENOMIC DNA]</scope>
    <source>
        <strain evidence="3">cv. Nipponbare</strain>
    </source>
</reference>
<organism evidence="2 3">
    <name type="scientific">Oryza sativa subsp. japonica</name>
    <name type="common">Rice</name>
    <dbReference type="NCBI Taxonomy" id="39947"/>
    <lineage>
        <taxon>Eukaryota</taxon>
        <taxon>Viridiplantae</taxon>
        <taxon>Streptophyta</taxon>
        <taxon>Embryophyta</taxon>
        <taxon>Tracheophyta</taxon>
        <taxon>Spermatophyta</taxon>
        <taxon>Magnoliopsida</taxon>
        <taxon>Liliopsida</taxon>
        <taxon>Poales</taxon>
        <taxon>Poaceae</taxon>
        <taxon>BOP clade</taxon>
        <taxon>Oryzoideae</taxon>
        <taxon>Oryzeae</taxon>
        <taxon>Oryzinae</taxon>
        <taxon>Oryza</taxon>
        <taxon>Oryza sativa</taxon>
    </lineage>
</organism>
<name>A0A0P0WS65_ORYSJ</name>
<reference evidence="2 3" key="2">
    <citation type="journal article" date="2013" name="Plant Cell Physiol.">
        <title>Rice Annotation Project Database (RAP-DB): an integrative and interactive database for rice genomics.</title>
        <authorList>
            <person name="Sakai H."/>
            <person name="Lee S.S."/>
            <person name="Tanaka T."/>
            <person name="Numa H."/>
            <person name="Kim J."/>
            <person name="Kawahara Y."/>
            <person name="Wakimoto H."/>
            <person name="Yang C.C."/>
            <person name="Iwamoto M."/>
            <person name="Abe T."/>
            <person name="Yamada Y."/>
            <person name="Muto A."/>
            <person name="Inokuchi H."/>
            <person name="Ikemura T."/>
            <person name="Matsumoto T."/>
            <person name="Sasaki T."/>
            <person name="Itoh T."/>
        </authorList>
    </citation>
    <scope>NUCLEOTIDE SEQUENCE [LARGE SCALE GENOMIC DNA]</scope>
    <source>
        <strain evidence="3">cv. Nipponbare</strain>
    </source>
</reference>
<keyword evidence="3" id="KW-1185">Reference proteome</keyword>
<reference evidence="2 3" key="3">
    <citation type="journal article" date="2013" name="Rice">
        <title>Improvement of the Oryza sativa Nipponbare reference genome using next generation sequence and optical map data.</title>
        <authorList>
            <person name="Kawahara Y."/>
            <person name="de la Bastide M."/>
            <person name="Hamilton J.P."/>
            <person name="Kanamori H."/>
            <person name="McCombie W.R."/>
            <person name="Ouyang S."/>
            <person name="Schwartz D.C."/>
            <person name="Tanaka T."/>
            <person name="Wu J."/>
            <person name="Zhou S."/>
            <person name="Childs K.L."/>
            <person name="Davidson R.M."/>
            <person name="Lin H."/>
            <person name="Quesada-Ocampo L."/>
            <person name="Vaillancourt B."/>
            <person name="Sakai H."/>
            <person name="Lee S.S."/>
            <person name="Kim J."/>
            <person name="Numa H."/>
            <person name="Itoh T."/>
            <person name="Buell C.R."/>
            <person name="Matsumoto T."/>
        </authorList>
    </citation>
    <scope>NUCLEOTIDE SEQUENCE [LARGE SCALE GENOMIC DNA]</scope>
    <source>
        <strain evidence="3">cv. Nipponbare</strain>
    </source>
</reference>
<proteinExistence type="predicted"/>
<feature type="compositionally biased region" description="Basic and acidic residues" evidence="1">
    <location>
        <begin position="28"/>
        <end position="42"/>
    </location>
</feature>
<dbReference type="Gramene" id="Os06t0117101-01">
    <property type="protein sequence ID" value="Os06t0117101-01"/>
    <property type="gene ID" value="Os06g0117101"/>
</dbReference>
<dbReference type="EMBL" id="AP014962">
    <property type="protein sequence ID" value="BAS95858.1"/>
    <property type="molecule type" value="Genomic_DNA"/>
</dbReference>
<dbReference type="InParanoid" id="A0A0P0WS65"/>
<feature type="region of interest" description="Disordered" evidence="1">
    <location>
        <begin position="1"/>
        <end position="97"/>
    </location>
</feature>
<evidence type="ECO:0000313" key="3">
    <source>
        <dbReference type="Proteomes" id="UP000059680"/>
    </source>
</evidence>
<evidence type="ECO:0000313" key="2">
    <source>
        <dbReference type="EMBL" id="BAS95858.1"/>
    </source>
</evidence>
<dbReference type="AlphaFoldDB" id="A0A0P0WS65"/>
<evidence type="ECO:0000256" key="1">
    <source>
        <dbReference type="SAM" id="MobiDB-lite"/>
    </source>
</evidence>
<gene>
    <name evidence="2" type="ordered locus">Os06g0117101</name>
    <name evidence="2" type="ORF">OSNPB_060117101</name>
</gene>
<dbReference type="Proteomes" id="UP000059680">
    <property type="component" value="Chromosome 6"/>
</dbReference>
<feature type="non-terminal residue" evidence="2">
    <location>
        <position position="1"/>
    </location>
</feature>
<feature type="compositionally biased region" description="Low complexity" evidence="1">
    <location>
        <begin position="1"/>
        <end position="15"/>
    </location>
</feature>
<accession>A0A0P0WS65</accession>